<feature type="domain" description="Transposase Tn5-like N-terminal" evidence="2">
    <location>
        <begin position="7"/>
        <end position="63"/>
    </location>
</feature>
<dbReference type="Pfam" id="PF14706">
    <property type="entry name" value="Tnp_DNA_bind"/>
    <property type="match status" value="1"/>
</dbReference>
<sequence>MVSDSGAWVDEELEGLDLGDPRRDRRAKELLKRLSAQPTASIPGACDGWSETVGAYRFLGNTEIDWRDVMQPHWERTTQRAGEHPVVLCIADTTELDFNGQEIEGLGPLSYEVQRGMYLHPTYAVTPDREPLGVLDAWMWAREPREADGSRGGLKESVRWIEGYERVAEQAAQLPHTRLVYVADREGDIGALMARAQVLGHPADWLIRCQHDRSLDEAGKLWEQFEASPVLGELTFTLPRRPGSPARQVTQALRTQRVKLAGHSGVELTCIEAREIGAPAGAKPVVWRLLTNRSAADAHAIIEVVDWYRARWEIEMFFHVLKTGCKVEALQLAQIDRVERALVLYMIVAWRIARLMRLGRTCPDLDAVLFFDADEIRGAHLLAKKPAPKGSVTLNQMIRLVASLGGFLGRKSDGEPGAKTIWIGLQRTMDAASMIQALRGNV</sequence>
<dbReference type="InterPro" id="IPR038215">
    <property type="entry name" value="TN5-like_N_sf"/>
</dbReference>
<keyword evidence="4" id="KW-0614">Plasmid</keyword>
<dbReference type="EMBL" id="CP051169">
    <property type="protein sequence ID" value="QOK97278.1"/>
    <property type="molecule type" value="Genomic_DNA"/>
</dbReference>
<accession>A0AA92K309</accession>
<gene>
    <name evidence="3" type="ORF">HF909_13100</name>
    <name evidence="4" type="ORF">HF909_22350</name>
</gene>
<dbReference type="AlphaFoldDB" id="A0AA92K309"/>
<protein>
    <submittedName>
        <fullName evidence="3">IS4 family transposase</fullName>
    </submittedName>
</protein>
<name>A0AA92K309_RALSL</name>
<dbReference type="Proteomes" id="UP000593970">
    <property type="component" value="Plasmid pUW774mp"/>
</dbReference>
<dbReference type="Gene3D" id="1.10.740.10">
    <property type="entry name" value="Transferase Inhibitor Protein From Tn5, Chain"/>
    <property type="match status" value="1"/>
</dbReference>
<dbReference type="PANTHER" id="PTHR37319:SF1">
    <property type="entry name" value="TRANSPOSASE TN5 DIMERISATION DOMAIN-CONTAINING PROTEIN"/>
    <property type="match status" value="1"/>
</dbReference>
<dbReference type="InterPro" id="IPR012337">
    <property type="entry name" value="RNaseH-like_sf"/>
</dbReference>
<evidence type="ECO:0000259" key="1">
    <source>
        <dbReference type="Pfam" id="PF02281"/>
    </source>
</evidence>
<dbReference type="NCBIfam" id="NF033590">
    <property type="entry name" value="transpos_IS4_3"/>
    <property type="match status" value="1"/>
</dbReference>
<dbReference type="InterPro" id="IPR054836">
    <property type="entry name" value="Tn5_transposase"/>
</dbReference>
<dbReference type="InterPro" id="IPR047768">
    <property type="entry name" value="Tn5p-like"/>
</dbReference>
<proteinExistence type="predicted"/>
<dbReference type="Proteomes" id="UP000593970">
    <property type="component" value="Chromosome"/>
</dbReference>
<reference evidence="3" key="1">
    <citation type="submission" date="2020-04" db="EMBL/GenBank/DDBJ databases">
        <title>Ralstonia pseudosolanacearum UW576, UW763, UW773, and UW774.</title>
        <authorList>
            <person name="Steidl O."/>
            <person name="Truchon A."/>
            <person name="Allen C."/>
        </authorList>
    </citation>
    <scope>NUCLEOTIDE SEQUENCE</scope>
    <source>
        <strain evidence="3">RUN2474</strain>
        <plasmid evidence="4">pUW774mp</plasmid>
    </source>
</reference>
<evidence type="ECO:0000313" key="4">
    <source>
        <dbReference type="EMBL" id="QOK99108.1"/>
    </source>
</evidence>
<dbReference type="InterPro" id="IPR014737">
    <property type="entry name" value="Transposase_Tn5-like_C"/>
</dbReference>
<dbReference type="PANTHER" id="PTHR37319">
    <property type="entry name" value="TRANSPOSASE"/>
    <property type="match status" value="1"/>
</dbReference>
<dbReference type="InterPro" id="IPR014735">
    <property type="entry name" value="Transposase_Tn5-like_N"/>
</dbReference>
<geneLocation type="plasmid" evidence="4 5">
    <name>pUW774mp</name>
</geneLocation>
<organism evidence="3 5">
    <name type="scientific">Ralstonia solanacearum</name>
    <name type="common">Pseudomonas solanacearum</name>
    <dbReference type="NCBI Taxonomy" id="305"/>
    <lineage>
        <taxon>Bacteria</taxon>
        <taxon>Pseudomonadati</taxon>
        <taxon>Pseudomonadota</taxon>
        <taxon>Betaproteobacteria</taxon>
        <taxon>Burkholderiales</taxon>
        <taxon>Burkholderiaceae</taxon>
        <taxon>Ralstonia</taxon>
        <taxon>Ralstonia solanacearum species complex</taxon>
    </lineage>
</organism>
<evidence type="ECO:0000313" key="3">
    <source>
        <dbReference type="EMBL" id="QOK97278.1"/>
    </source>
</evidence>
<dbReference type="SUPFAM" id="SSF53098">
    <property type="entry name" value="Ribonuclease H-like"/>
    <property type="match status" value="1"/>
</dbReference>
<dbReference type="Pfam" id="PF02281">
    <property type="entry name" value="Dimer_Tnp_Tn5"/>
    <property type="match status" value="1"/>
</dbReference>
<evidence type="ECO:0000313" key="5">
    <source>
        <dbReference type="Proteomes" id="UP000593970"/>
    </source>
</evidence>
<dbReference type="InterPro" id="IPR003201">
    <property type="entry name" value="Transposase_Tn5"/>
</dbReference>
<reference evidence="5" key="2">
    <citation type="submission" date="2020-04" db="EMBL/GenBank/DDBJ databases">
        <title>Ralstonia solanacearum UW576, UW763, UW773, and UW774.</title>
        <authorList>
            <person name="Steidl O."/>
            <person name="Truchon A."/>
            <person name="Allen C."/>
        </authorList>
    </citation>
    <scope>NUCLEOTIDE SEQUENCE [LARGE SCALE GENOMIC DNA]</scope>
    <source>
        <strain evidence="5">UW774</strain>
        <plasmid evidence="5">pUW774mp</plasmid>
    </source>
</reference>
<dbReference type="Gene3D" id="1.10.246.40">
    <property type="entry name" value="Tn5 transposase, domain 1"/>
    <property type="match status" value="1"/>
</dbReference>
<feature type="domain" description="Transposase Tn5 dimerisation" evidence="1">
    <location>
        <begin position="347"/>
        <end position="427"/>
    </location>
</feature>
<evidence type="ECO:0000259" key="2">
    <source>
        <dbReference type="Pfam" id="PF14706"/>
    </source>
</evidence>
<dbReference type="EMBL" id="CP051170">
    <property type="protein sequence ID" value="QOK99108.1"/>
    <property type="molecule type" value="Genomic_DNA"/>
</dbReference>
<dbReference type="Gene3D" id="3.90.350.10">
    <property type="entry name" value="Transposase Inhibitor Protein From Tn5, Chain A, domain 1"/>
    <property type="match status" value="1"/>
</dbReference>